<evidence type="ECO:0000313" key="3">
    <source>
        <dbReference type="EMBL" id="MCF6138617.1"/>
    </source>
</evidence>
<gene>
    <name evidence="3" type="ORF">L2716_12840</name>
</gene>
<protein>
    <submittedName>
        <fullName evidence="3">PspA/IM30 family protein</fullName>
    </submittedName>
</protein>
<feature type="region of interest" description="Disordered" evidence="2">
    <location>
        <begin position="136"/>
        <end position="229"/>
    </location>
</feature>
<dbReference type="InterPro" id="IPR007157">
    <property type="entry name" value="PspA_VIPP1"/>
</dbReference>
<dbReference type="EMBL" id="JAKIJS010000001">
    <property type="protein sequence ID" value="MCF6138617.1"/>
    <property type="molecule type" value="Genomic_DNA"/>
</dbReference>
<sequence length="229" mass="26461">MFELFKRVKTVVNSEVNSLIDKAEDPIKMVEQYLREMGSDIQEAEKATAKMMAEEKLLKMKWEEAESMVMKREEQAVQALQDQNEDLAKRALEDKIKIQEEAEQLQSLYLDASKTATDLKLKLTEMKSEYRDMELKKASLKSRAQSAKARTNINRSMSSHNSEGSKQGFKRMEEKVLRYEAEAETSEDLNASSRTLDDELTQMSTKTKMDEELERLKEKIAQQTKATNE</sequence>
<evidence type="ECO:0000256" key="2">
    <source>
        <dbReference type="SAM" id="MobiDB-lite"/>
    </source>
</evidence>
<organism evidence="3 4">
    <name type="scientific">Pseudalkalibacillus berkeleyi</name>
    <dbReference type="NCBI Taxonomy" id="1069813"/>
    <lineage>
        <taxon>Bacteria</taxon>
        <taxon>Bacillati</taxon>
        <taxon>Bacillota</taxon>
        <taxon>Bacilli</taxon>
        <taxon>Bacillales</taxon>
        <taxon>Fictibacillaceae</taxon>
        <taxon>Pseudalkalibacillus</taxon>
    </lineage>
</organism>
<proteinExistence type="inferred from homology"/>
<accession>A0ABS9H0T8</accession>
<dbReference type="PANTHER" id="PTHR31088">
    <property type="entry name" value="MEMBRANE-ASSOCIATED PROTEIN VIPP1, CHLOROPLASTIC"/>
    <property type="match status" value="1"/>
</dbReference>
<dbReference type="Proteomes" id="UP001649381">
    <property type="component" value="Unassembled WGS sequence"/>
</dbReference>
<comment type="caution">
    <text evidence="3">The sequence shown here is derived from an EMBL/GenBank/DDBJ whole genome shotgun (WGS) entry which is preliminary data.</text>
</comment>
<feature type="compositionally biased region" description="Basic and acidic residues" evidence="2">
    <location>
        <begin position="170"/>
        <end position="181"/>
    </location>
</feature>
<evidence type="ECO:0000256" key="1">
    <source>
        <dbReference type="ARBA" id="ARBA00043985"/>
    </source>
</evidence>
<dbReference type="PANTHER" id="PTHR31088:SF6">
    <property type="entry name" value="PHAGE SHOCK PROTEIN A"/>
    <property type="match status" value="1"/>
</dbReference>
<dbReference type="RefSeq" id="WP_236335851.1">
    <property type="nucleotide sequence ID" value="NZ_JAKIJS010000001.1"/>
</dbReference>
<reference evidence="3 4" key="1">
    <citation type="submission" date="2022-01" db="EMBL/GenBank/DDBJ databases">
        <title>Alkalihalobacillus sp. EGI L200015, a novel bacterium isolated from a salt lake sediment.</title>
        <authorList>
            <person name="Gao L."/>
            <person name="Fang B.-Z."/>
            <person name="Li W.-J."/>
        </authorList>
    </citation>
    <scope>NUCLEOTIDE SEQUENCE [LARGE SCALE GENOMIC DNA]</scope>
    <source>
        <strain evidence="3 4">KCTC 12718</strain>
    </source>
</reference>
<comment type="similarity">
    <text evidence="1">Belongs to the PspA/Vipp/IM30 family.</text>
</comment>
<keyword evidence="4" id="KW-1185">Reference proteome</keyword>
<evidence type="ECO:0000313" key="4">
    <source>
        <dbReference type="Proteomes" id="UP001649381"/>
    </source>
</evidence>
<name>A0ABS9H0T8_9BACL</name>
<feature type="compositionally biased region" description="Polar residues" evidence="2">
    <location>
        <begin position="142"/>
        <end position="165"/>
    </location>
</feature>
<dbReference type="Pfam" id="PF04012">
    <property type="entry name" value="PspA_IM30"/>
    <property type="match status" value="1"/>
</dbReference>
<feature type="compositionally biased region" description="Basic and acidic residues" evidence="2">
    <location>
        <begin position="207"/>
        <end position="220"/>
    </location>
</feature>